<gene>
    <name evidence="1" type="ORF">FKV25_11865</name>
</gene>
<dbReference type="OrthoDB" id="6058315at2"/>
<dbReference type="Proteomes" id="UP000318212">
    <property type="component" value="Unassembled WGS sequence"/>
</dbReference>
<dbReference type="EMBL" id="VICE01000109">
    <property type="protein sequence ID" value="TQD42268.1"/>
    <property type="molecule type" value="Genomic_DNA"/>
</dbReference>
<organism evidence="1 2">
    <name type="scientific">Marilutibacter aestuarii</name>
    <dbReference type="NCBI Taxonomy" id="1706195"/>
    <lineage>
        <taxon>Bacteria</taxon>
        <taxon>Pseudomonadati</taxon>
        <taxon>Pseudomonadota</taxon>
        <taxon>Gammaproteobacteria</taxon>
        <taxon>Lysobacterales</taxon>
        <taxon>Lysobacteraceae</taxon>
        <taxon>Marilutibacter</taxon>
    </lineage>
</organism>
<reference evidence="1 2" key="1">
    <citation type="submission" date="2019-06" db="EMBL/GenBank/DDBJ databases">
        <title>Lysobacter alkalisoli sp. nov. isolated from saline soil.</title>
        <authorList>
            <person name="Sun J.-Q."/>
            <person name="Xu L."/>
        </authorList>
    </citation>
    <scope>NUCLEOTIDE SEQUENCE [LARGE SCALE GENOMIC DNA]</scope>
    <source>
        <strain evidence="1 2">JCM 31130</strain>
    </source>
</reference>
<name>A0A508A2Z1_9GAMM</name>
<evidence type="ECO:0000313" key="2">
    <source>
        <dbReference type="Proteomes" id="UP000318212"/>
    </source>
</evidence>
<proteinExistence type="predicted"/>
<protein>
    <submittedName>
        <fullName evidence="1">Uncharacterized protein</fullName>
    </submittedName>
</protein>
<dbReference type="RefSeq" id="WP_141519013.1">
    <property type="nucleotide sequence ID" value="NZ_VICE01000109.1"/>
</dbReference>
<sequence length="118" mass="12851">MTLSSALAIVVLASASASPELCRGLESQIEPDMRILESDLSQSAAIEAAQKLKDMIARDDLAGEFQFGALNQSKIIHGHILLRQATTDREEFGPNSAESRESASSFCTWLSTVGFWYD</sequence>
<accession>A0A508A2Z1</accession>
<dbReference type="AlphaFoldDB" id="A0A508A2Z1"/>
<evidence type="ECO:0000313" key="1">
    <source>
        <dbReference type="EMBL" id="TQD42268.1"/>
    </source>
</evidence>
<keyword evidence="2" id="KW-1185">Reference proteome</keyword>
<comment type="caution">
    <text evidence="1">The sequence shown here is derived from an EMBL/GenBank/DDBJ whole genome shotgun (WGS) entry which is preliminary data.</text>
</comment>